<evidence type="ECO:0000256" key="2">
    <source>
        <dbReference type="ARBA" id="ARBA00022670"/>
    </source>
</evidence>
<dbReference type="InterPro" id="IPR027017">
    <property type="entry name" value="P60_peptidase_YkfC"/>
</dbReference>
<feature type="domain" description="SH3b1" evidence="7">
    <location>
        <begin position="111"/>
        <end position="161"/>
    </location>
</feature>
<dbReference type="Gene3D" id="3.90.1720.10">
    <property type="entry name" value="endopeptidase domain like (from Nostoc punctiforme)"/>
    <property type="match status" value="1"/>
</dbReference>
<dbReference type="SUPFAM" id="SSF54001">
    <property type="entry name" value="Cysteine proteinases"/>
    <property type="match status" value="1"/>
</dbReference>
<evidence type="ECO:0000259" key="7">
    <source>
        <dbReference type="Pfam" id="PF12913"/>
    </source>
</evidence>
<feature type="domain" description="NlpC/P60" evidence="6">
    <location>
        <begin position="261"/>
        <end position="341"/>
    </location>
</feature>
<evidence type="ECO:0000256" key="3">
    <source>
        <dbReference type="ARBA" id="ARBA00022801"/>
    </source>
</evidence>
<dbReference type="GO" id="GO:0006508">
    <property type="term" value="P:proteolysis"/>
    <property type="evidence" value="ECO:0007669"/>
    <property type="project" value="UniProtKB-KW"/>
</dbReference>
<keyword evidence="5" id="KW-0732">Signal</keyword>
<accession>D1B8Z0</accession>
<dbReference type="HOGENOM" id="CLU_028171_1_0_0"/>
<feature type="chain" id="PRO_5003020286" evidence="5">
    <location>
        <begin position="25"/>
        <end position="399"/>
    </location>
</feature>
<keyword evidence="4" id="KW-0788">Thiol protease</keyword>
<evidence type="ECO:0000256" key="4">
    <source>
        <dbReference type="ARBA" id="ARBA00022807"/>
    </source>
</evidence>
<reference evidence="8 9" key="1">
    <citation type="journal article" date="2009" name="Stand. Genomic Sci.">
        <title>Complete genome sequence of Thermanaerovibrio acidaminovorans type strain (Su883).</title>
        <authorList>
            <person name="Chovatia M."/>
            <person name="Sikorski J."/>
            <person name="Schroder M."/>
            <person name="Lapidus A."/>
            <person name="Nolan M."/>
            <person name="Tice H."/>
            <person name="Glavina Del Rio T."/>
            <person name="Copeland A."/>
            <person name="Cheng J.F."/>
            <person name="Lucas S."/>
            <person name="Chen F."/>
            <person name="Bruce D."/>
            <person name="Goodwin L."/>
            <person name="Pitluck S."/>
            <person name="Ivanova N."/>
            <person name="Mavromatis K."/>
            <person name="Ovchinnikova G."/>
            <person name="Pati A."/>
            <person name="Chen A."/>
            <person name="Palaniappan K."/>
            <person name="Land M."/>
            <person name="Hauser L."/>
            <person name="Chang Y.J."/>
            <person name="Jeffries C.D."/>
            <person name="Chain P."/>
            <person name="Saunders E."/>
            <person name="Detter J.C."/>
            <person name="Brettin T."/>
            <person name="Rohde M."/>
            <person name="Goker M."/>
            <person name="Spring S."/>
            <person name="Bristow J."/>
            <person name="Markowitz V."/>
            <person name="Hugenholtz P."/>
            <person name="Kyrpides N.C."/>
            <person name="Klenk H.P."/>
            <person name="Eisen J.A."/>
        </authorList>
    </citation>
    <scope>NUCLEOTIDE SEQUENCE [LARGE SCALE GENOMIC DNA]</scope>
    <source>
        <strain evidence="9">ATCC 49978 / DSM 6589 / Su883</strain>
    </source>
</reference>
<organism evidence="8 9">
    <name type="scientific">Thermanaerovibrio acidaminovorans (strain ATCC 49978 / DSM 6589 / Su883)</name>
    <name type="common">Selenomonas acidaminovorans</name>
    <dbReference type="NCBI Taxonomy" id="525903"/>
    <lineage>
        <taxon>Bacteria</taxon>
        <taxon>Thermotogati</taxon>
        <taxon>Synergistota</taxon>
        <taxon>Synergistia</taxon>
        <taxon>Synergistales</taxon>
        <taxon>Synergistaceae</taxon>
        <taxon>Thermanaerovibrio</taxon>
    </lineage>
</organism>
<dbReference type="PIRSF" id="PIRSF019015">
    <property type="entry name" value="P60_peptidase_YkfC"/>
    <property type="match status" value="1"/>
</dbReference>
<gene>
    <name evidence="8" type="ordered locus">Taci_0507</name>
</gene>
<dbReference type="GO" id="GO:0008234">
    <property type="term" value="F:cysteine-type peptidase activity"/>
    <property type="evidence" value="ECO:0007669"/>
    <property type="project" value="UniProtKB-KW"/>
</dbReference>
<dbReference type="STRING" id="525903.Taci_0507"/>
<feature type="signal peptide" evidence="5">
    <location>
        <begin position="1"/>
        <end position="24"/>
    </location>
</feature>
<dbReference type="Proteomes" id="UP000002030">
    <property type="component" value="Chromosome"/>
</dbReference>
<dbReference type="InterPro" id="IPR038765">
    <property type="entry name" value="Papain-like_cys_pep_sf"/>
</dbReference>
<dbReference type="KEGG" id="tai:Taci_0507"/>
<evidence type="ECO:0000259" key="6">
    <source>
        <dbReference type="Pfam" id="PF00877"/>
    </source>
</evidence>
<sequence length="399" mass="44189">MRHMLKLIPLALLLCTLTSPVALGNEVRSNGPAGAFLERYFRPWTQEAREENWTGWYQEILNGQHLGSNLRPVDRSTKEAWLNRALSAAAVNLKGISIKEAHLRVLPTEEPLFEPPGGPKTSYPFDRLQNGTVHPMEPLSITRRGEGWLLVTTPWASGWVREDAVAIVDPPLMTRIMSMPMLAVVRDRTVITYTSGISALEAHIGALIPMGEDGEPMVVRWDPSEGTASLVPARAPEGTLKPFPLEPSRELLSQIASSMLGQPYGWGGQNWNRDCSSTTRDIFTPFGSWIPRNSRGQGDLPGVDLSNLGRTAKARIIVERGVPFMTILYMRGHVMLYTGSQGLNPTVLHNIWSVKRGGQEEVIGRCVVTDLNIGEPPLIDRVIKMVFPWFPPGVCYTSP</sequence>
<dbReference type="RefSeq" id="WP_012869259.1">
    <property type="nucleotide sequence ID" value="NC_013522.1"/>
</dbReference>
<dbReference type="Pfam" id="PF12913">
    <property type="entry name" value="SH3_6"/>
    <property type="match status" value="1"/>
</dbReference>
<protein>
    <submittedName>
        <fullName evidence="8">NLP/P60 protein</fullName>
    </submittedName>
</protein>
<dbReference type="InterPro" id="IPR039439">
    <property type="entry name" value="SH3b1_dom"/>
</dbReference>
<proteinExistence type="inferred from homology"/>
<evidence type="ECO:0000313" key="8">
    <source>
        <dbReference type="EMBL" id="ACZ18743.1"/>
    </source>
</evidence>
<dbReference type="eggNOG" id="COG0791">
    <property type="taxonomic scope" value="Bacteria"/>
</dbReference>
<dbReference type="EMBL" id="CP001818">
    <property type="protein sequence ID" value="ACZ18743.1"/>
    <property type="molecule type" value="Genomic_DNA"/>
</dbReference>
<comment type="similarity">
    <text evidence="1">Belongs to the peptidase C40 family.</text>
</comment>
<keyword evidence="2" id="KW-0645">Protease</keyword>
<dbReference type="OrthoDB" id="9808890at2"/>
<dbReference type="AlphaFoldDB" id="D1B8Z0"/>
<keyword evidence="9" id="KW-1185">Reference proteome</keyword>
<evidence type="ECO:0000256" key="5">
    <source>
        <dbReference type="SAM" id="SignalP"/>
    </source>
</evidence>
<dbReference type="Pfam" id="PF00877">
    <property type="entry name" value="NLPC_P60"/>
    <property type="match status" value="1"/>
</dbReference>
<name>D1B8Z0_THEAS</name>
<dbReference type="InterPro" id="IPR000064">
    <property type="entry name" value="NLP_P60_dom"/>
</dbReference>
<dbReference type="EnsemblBacteria" id="ACZ18743">
    <property type="protein sequence ID" value="ACZ18743"/>
    <property type="gene ID" value="Taci_0507"/>
</dbReference>
<evidence type="ECO:0000313" key="9">
    <source>
        <dbReference type="Proteomes" id="UP000002030"/>
    </source>
</evidence>
<keyword evidence="3" id="KW-0378">Hydrolase</keyword>
<evidence type="ECO:0000256" key="1">
    <source>
        <dbReference type="ARBA" id="ARBA00007074"/>
    </source>
</evidence>